<dbReference type="AlphaFoldDB" id="A0A1C4XET9"/>
<dbReference type="FunFam" id="3.20.20.100:FF:000004">
    <property type="entry name" value="Oxidoreductase, aldo/keto reductase"/>
    <property type="match status" value="1"/>
</dbReference>
<dbReference type="Gene3D" id="3.20.20.100">
    <property type="entry name" value="NADP-dependent oxidoreductase domain"/>
    <property type="match status" value="1"/>
</dbReference>
<dbReference type="InterPro" id="IPR023210">
    <property type="entry name" value="NADP_OxRdtase_dom"/>
</dbReference>
<dbReference type="RefSeq" id="WP_091243675.1">
    <property type="nucleotide sequence ID" value="NZ_FMCU01000004.1"/>
</dbReference>
<accession>A0A1C4XET9</accession>
<feature type="domain" description="NADP-dependent oxidoreductase" evidence="3">
    <location>
        <begin position="16"/>
        <end position="315"/>
    </location>
</feature>
<evidence type="ECO:0000256" key="2">
    <source>
        <dbReference type="SAM" id="MobiDB-lite"/>
    </source>
</evidence>
<dbReference type="EMBL" id="FMCU01000004">
    <property type="protein sequence ID" value="SCF06842.1"/>
    <property type="molecule type" value="Genomic_DNA"/>
</dbReference>
<feature type="region of interest" description="Disordered" evidence="2">
    <location>
        <begin position="322"/>
        <end position="342"/>
    </location>
</feature>
<protein>
    <submittedName>
        <fullName evidence="4">Predicted oxidoreductase</fullName>
    </submittedName>
</protein>
<dbReference type="InterPro" id="IPR020471">
    <property type="entry name" value="AKR"/>
</dbReference>
<dbReference type="Pfam" id="PF00248">
    <property type="entry name" value="Aldo_ket_red"/>
    <property type="match status" value="1"/>
</dbReference>
<keyword evidence="1" id="KW-0560">Oxidoreductase</keyword>
<dbReference type="SUPFAM" id="SSF51430">
    <property type="entry name" value="NAD(P)-linked oxidoreductase"/>
    <property type="match status" value="1"/>
</dbReference>
<dbReference type="InterPro" id="IPR036812">
    <property type="entry name" value="NAD(P)_OxRdtase_dom_sf"/>
</dbReference>
<sequence length="342" mass="37449">MQYRRLGGTGVEVSTLCLGTMMFGAWGNPDEQECHRIVAEALDAGINLVDTADVYAHGESEEILGRALRGRRDDVVLATKFHEPMGDDRNRRGNSRRWIRQAVEGSLRRLGTDWIDLYQVHRPDPLTDVDETLGALSDLVREGKVRMIGTSAFPAEQIVEAQWVAERRQRERFTTEQLGYSILTRGVEAAALPTSARHRLGVLVFSPLNGGWLTGKYRSAAVPADSRAGRNGDHFDFRDAAARDRKLALVDELATLADESGLTLIELALGFVLSHPAVTSAIIGPRTLAQLRSQLPAGEPAGLPADVLDRIDALVRPGHDVNPADAGYQVPALTDPSLRRRP</sequence>
<evidence type="ECO:0000313" key="5">
    <source>
        <dbReference type="Proteomes" id="UP000198797"/>
    </source>
</evidence>
<dbReference type="GO" id="GO:0016491">
    <property type="term" value="F:oxidoreductase activity"/>
    <property type="evidence" value="ECO:0007669"/>
    <property type="project" value="UniProtKB-KW"/>
</dbReference>
<dbReference type="PANTHER" id="PTHR43364:SF4">
    <property type="entry name" value="NAD(P)-LINKED OXIDOREDUCTASE SUPERFAMILY PROTEIN"/>
    <property type="match status" value="1"/>
</dbReference>
<proteinExistence type="predicted"/>
<dbReference type="STRING" id="121616.GA0070216_104324"/>
<gene>
    <name evidence="4" type="ORF">GA0070216_104324</name>
</gene>
<dbReference type="GO" id="GO:0005829">
    <property type="term" value="C:cytosol"/>
    <property type="evidence" value="ECO:0007669"/>
    <property type="project" value="TreeGrafter"/>
</dbReference>
<keyword evidence="5" id="KW-1185">Reference proteome</keyword>
<evidence type="ECO:0000256" key="1">
    <source>
        <dbReference type="ARBA" id="ARBA00023002"/>
    </source>
</evidence>
<dbReference type="Proteomes" id="UP000198797">
    <property type="component" value="Unassembled WGS sequence"/>
</dbReference>
<dbReference type="PANTHER" id="PTHR43364">
    <property type="entry name" value="NADH-SPECIFIC METHYLGLYOXAL REDUCTASE-RELATED"/>
    <property type="match status" value="1"/>
</dbReference>
<organism evidence="4 5">
    <name type="scientific">Micromonospora matsumotoense</name>
    <dbReference type="NCBI Taxonomy" id="121616"/>
    <lineage>
        <taxon>Bacteria</taxon>
        <taxon>Bacillati</taxon>
        <taxon>Actinomycetota</taxon>
        <taxon>Actinomycetes</taxon>
        <taxon>Micromonosporales</taxon>
        <taxon>Micromonosporaceae</taxon>
        <taxon>Micromonospora</taxon>
    </lineage>
</organism>
<evidence type="ECO:0000259" key="3">
    <source>
        <dbReference type="Pfam" id="PF00248"/>
    </source>
</evidence>
<reference evidence="5" key="1">
    <citation type="submission" date="2016-06" db="EMBL/GenBank/DDBJ databases">
        <authorList>
            <person name="Varghese N."/>
            <person name="Submissions Spin"/>
        </authorList>
    </citation>
    <scope>NUCLEOTIDE SEQUENCE [LARGE SCALE GENOMIC DNA]</scope>
    <source>
        <strain evidence="5">DSM 44100</strain>
    </source>
</reference>
<evidence type="ECO:0000313" key="4">
    <source>
        <dbReference type="EMBL" id="SCF06842.1"/>
    </source>
</evidence>
<dbReference type="PRINTS" id="PR00069">
    <property type="entry name" value="ALDKETRDTASE"/>
</dbReference>
<name>A0A1C4XET9_9ACTN</name>
<dbReference type="OrthoDB" id="3170516at2"/>
<dbReference type="InterPro" id="IPR050523">
    <property type="entry name" value="AKR_Detox_Biosynth"/>
</dbReference>